<dbReference type="SUPFAM" id="SSF53474">
    <property type="entry name" value="alpha/beta-Hydrolases"/>
    <property type="match status" value="1"/>
</dbReference>
<proteinExistence type="predicted"/>
<dbReference type="Proteomes" id="UP001168640">
    <property type="component" value="Unassembled WGS sequence"/>
</dbReference>
<dbReference type="EMBL" id="JAUMIS010000001">
    <property type="protein sequence ID" value="MDO3721084.1"/>
    <property type="molecule type" value="Genomic_DNA"/>
</dbReference>
<reference evidence="2" key="1">
    <citation type="submission" date="2023-07" db="EMBL/GenBank/DDBJ databases">
        <title>Marinobacter sp. chi1 genome sequencing and assembly.</title>
        <authorList>
            <person name="Park S."/>
        </authorList>
    </citation>
    <scope>NUCLEOTIDE SEQUENCE</scope>
    <source>
        <strain evidence="2">Chi1</strain>
    </source>
</reference>
<dbReference type="GO" id="GO:0016787">
    <property type="term" value="F:hydrolase activity"/>
    <property type="evidence" value="ECO:0007669"/>
    <property type="project" value="UniProtKB-KW"/>
</dbReference>
<keyword evidence="2" id="KW-0378">Hydrolase</keyword>
<dbReference type="InterPro" id="IPR051044">
    <property type="entry name" value="MAG_DAG_Lipase"/>
</dbReference>
<evidence type="ECO:0000259" key="1">
    <source>
        <dbReference type="Pfam" id="PF12146"/>
    </source>
</evidence>
<name>A0ABT8VYL2_9GAMM</name>
<dbReference type="InterPro" id="IPR029058">
    <property type="entry name" value="AB_hydrolase_fold"/>
</dbReference>
<dbReference type="Gene3D" id="3.40.50.1820">
    <property type="entry name" value="alpha/beta hydrolase"/>
    <property type="match status" value="1"/>
</dbReference>
<evidence type="ECO:0000313" key="3">
    <source>
        <dbReference type="Proteomes" id="UP001168640"/>
    </source>
</evidence>
<evidence type="ECO:0000313" key="2">
    <source>
        <dbReference type="EMBL" id="MDO3721084.1"/>
    </source>
</evidence>
<dbReference type="InterPro" id="IPR022742">
    <property type="entry name" value="Hydrolase_4"/>
</dbReference>
<accession>A0ABT8VYL2</accession>
<dbReference type="Pfam" id="PF12146">
    <property type="entry name" value="Hydrolase_4"/>
    <property type="match status" value="1"/>
</dbReference>
<protein>
    <submittedName>
        <fullName evidence="2">Alpha/beta hydrolase</fullName>
    </submittedName>
</protein>
<comment type="caution">
    <text evidence="2">The sequence shown here is derived from an EMBL/GenBank/DDBJ whole genome shotgun (WGS) entry which is preliminary data.</text>
</comment>
<keyword evidence="3" id="KW-1185">Reference proteome</keyword>
<organism evidence="2 3">
    <name type="scientific">Marinobacter suaedae</name>
    <dbReference type="NCBI Taxonomy" id="3057675"/>
    <lineage>
        <taxon>Bacteria</taxon>
        <taxon>Pseudomonadati</taxon>
        <taxon>Pseudomonadota</taxon>
        <taxon>Gammaproteobacteria</taxon>
        <taxon>Pseudomonadales</taxon>
        <taxon>Marinobacteraceae</taxon>
        <taxon>Marinobacter</taxon>
    </lineage>
</organism>
<dbReference type="PANTHER" id="PTHR11614">
    <property type="entry name" value="PHOSPHOLIPASE-RELATED"/>
    <property type="match status" value="1"/>
</dbReference>
<sequence length="315" mass="35296">MHEHPLTLTSEDDHLIKGTTFTPDRPQAVLVIAHGMAEHNGRYADFARWLGQHGIAAITFNHRGHGPDCSPKDLGHYSDRDGWHKVTDDLHRVLTHARQQFPGIPVILLGHSMGSFIAQSCLQQHGNAADALILSATNRINKPELLAYRTLIIGLKKVFGKRHQSPILANLSFGRFNKRFVPARTDADWLSRDPDQVDAYLADPLCGFNCTNGLWHDLVQGMLSINPRAWRKDLPVHLFAGTDDPVAEMGKGVTRHFRTIRNAGVKRVTFRLFNGGRHEMLNETNVEEVREYILALCQSHLPKEAPEKQTTAPTA</sequence>
<gene>
    <name evidence="2" type="ORF">QVZ43_05080</name>
</gene>
<dbReference type="RefSeq" id="WP_302909112.1">
    <property type="nucleotide sequence ID" value="NZ_JAUMIS010000001.1"/>
</dbReference>
<feature type="domain" description="Serine aminopeptidase S33" evidence="1">
    <location>
        <begin position="25"/>
        <end position="285"/>
    </location>
</feature>